<dbReference type="EMBL" id="CASHTH010004246">
    <property type="protein sequence ID" value="CAI8055104.1"/>
    <property type="molecule type" value="Genomic_DNA"/>
</dbReference>
<reference evidence="1" key="1">
    <citation type="submission" date="2023-03" db="EMBL/GenBank/DDBJ databases">
        <authorList>
            <person name="Steffen K."/>
            <person name="Cardenas P."/>
        </authorList>
    </citation>
    <scope>NUCLEOTIDE SEQUENCE</scope>
</reference>
<comment type="caution">
    <text evidence="1">The sequence shown here is derived from an EMBL/GenBank/DDBJ whole genome shotgun (WGS) entry which is preliminary data.</text>
</comment>
<dbReference type="Gene3D" id="3.40.50.720">
    <property type="entry name" value="NAD(P)-binding Rossmann-like Domain"/>
    <property type="match status" value="1"/>
</dbReference>
<protein>
    <submittedName>
        <fullName evidence="1">NADPH:adrenodoxin oxidoreductase, mitochondrial</fullName>
    </submittedName>
</protein>
<name>A0AA35XF48_GEOBA</name>
<dbReference type="Proteomes" id="UP001174909">
    <property type="component" value="Unassembled WGS sequence"/>
</dbReference>
<gene>
    <name evidence="1" type="ORF">GBAR_LOCUS30081</name>
</gene>
<evidence type="ECO:0000313" key="1">
    <source>
        <dbReference type="EMBL" id="CAI8055104.1"/>
    </source>
</evidence>
<organism evidence="1 2">
    <name type="scientific">Geodia barretti</name>
    <name type="common">Barrett's horny sponge</name>
    <dbReference type="NCBI Taxonomy" id="519541"/>
    <lineage>
        <taxon>Eukaryota</taxon>
        <taxon>Metazoa</taxon>
        <taxon>Porifera</taxon>
        <taxon>Demospongiae</taxon>
        <taxon>Heteroscleromorpha</taxon>
        <taxon>Tetractinellida</taxon>
        <taxon>Astrophorina</taxon>
        <taxon>Geodiidae</taxon>
        <taxon>Geodia</taxon>
    </lineage>
</organism>
<keyword evidence="2" id="KW-1185">Reference proteome</keyword>
<proteinExistence type="predicted"/>
<dbReference type="AlphaFoldDB" id="A0AA35XF48"/>
<sequence>MNKAYETAEVIQEDFRSGTLPEPERGDILEKLNNELGVDTVSFSDWENIDRHEVREGEKKGKPREKIVDLTQMMDIVHKSR</sequence>
<evidence type="ECO:0000313" key="2">
    <source>
        <dbReference type="Proteomes" id="UP001174909"/>
    </source>
</evidence>
<accession>A0AA35XF48</accession>